<evidence type="ECO:0000256" key="1">
    <source>
        <dbReference type="SAM" id="MobiDB-lite"/>
    </source>
</evidence>
<feature type="compositionally biased region" description="Basic and acidic residues" evidence="1">
    <location>
        <begin position="609"/>
        <end position="619"/>
    </location>
</feature>
<feature type="compositionally biased region" description="Low complexity" evidence="1">
    <location>
        <begin position="130"/>
        <end position="142"/>
    </location>
</feature>
<feature type="compositionally biased region" description="Pro residues" evidence="1">
    <location>
        <begin position="118"/>
        <end position="129"/>
    </location>
</feature>
<feature type="region of interest" description="Disordered" evidence="1">
    <location>
        <begin position="399"/>
        <end position="668"/>
    </location>
</feature>
<feature type="compositionally biased region" description="Low complexity" evidence="1">
    <location>
        <begin position="961"/>
        <end position="974"/>
    </location>
</feature>
<feature type="compositionally biased region" description="Low complexity" evidence="1">
    <location>
        <begin position="521"/>
        <end position="533"/>
    </location>
</feature>
<dbReference type="InterPro" id="IPR013951">
    <property type="entry name" value="Rxt3"/>
</dbReference>
<feature type="compositionally biased region" description="Low complexity" evidence="1">
    <location>
        <begin position="45"/>
        <end position="57"/>
    </location>
</feature>
<feature type="compositionally biased region" description="Low complexity" evidence="1">
    <location>
        <begin position="176"/>
        <end position="186"/>
    </location>
</feature>
<evidence type="ECO:0000313" key="3">
    <source>
        <dbReference type="Proteomes" id="UP000193689"/>
    </source>
</evidence>
<accession>A0A1Y2DH10</accession>
<feature type="region of interest" description="Disordered" evidence="1">
    <location>
        <begin position="681"/>
        <end position="782"/>
    </location>
</feature>
<feature type="compositionally biased region" description="Basic and acidic residues" evidence="1">
    <location>
        <begin position="247"/>
        <end position="258"/>
    </location>
</feature>
<dbReference type="Pfam" id="PF08642">
    <property type="entry name" value="Rxt3"/>
    <property type="match status" value="1"/>
</dbReference>
<feature type="compositionally biased region" description="Basic and acidic residues" evidence="1">
    <location>
        <begin position="359"/>
        <end position="373"/>
    </location>
</feature>
<feature type="compositionally biased region" description="Basic residues" evidence="1">
    <location>
        <begin position="751"/>
        <end position="761"/>
    </location>
</feature>
<sequence>MDPRQQPPLGVPFSRNVASPTYGRSPFPPTSSSTTTPAPYPPASHPQSHPSSASPAAGVPYAEHQRRPSDGNPYFHQHQSRPPYAPEPTSHIPHPAQTHVRHQSSSSIGGSLSRNMAPPSPPPQQPHLPPGHQMGQYGFSPAPRAPPPGMGPSGTFPSGRELPALSSIQRTGSTGGSMSLSAMLSGPPAPREPTPGHAGHPSFPPPATSSAGSGPGPAFAGPMPSPRMQNASAEYNAYGRRPQTPPEHTRQYDPRDQRGSAAGSPPQVMYGTPEVSRYGTPQAYPQRAPPMTTGEDRRDQPSRMSTGSMPPRPSSQPRAYSGMSGRPVELGRGPPPGEPIYGRREEMRPGQGQGPAEFNPERPPRAMAYDEQRRMIDREREIREQFDREAEWRERERLERARFEDQQQRHFQSEQSRMERERAERERMDRERDMELRERDRRERTTSDPSRPHSQRPVEYGPHGPPGALPPQYARADPRDQGSWQQRPGFEQPQRIPYDQSYPGQQQRPGEYPGPAPGPGPTTTGPAYAGYPAHTQPPMERYPQQGPAPHIIPTSQPGPPYDSPERHRFGLPQHQQQAHSHHGARPSEEGPPPPSLAYNGGPGTTPFEGGRHRPAEDGHVAPSLARQQSGGLLAVGEINRKGRISPLPQPVQGPQAQVPGPPAGPEIKREFGRIYSGIGSGTIRVSSPVPTGGHPFTNAGLARRDDIEPPPPEVTVEPAAKPTRKRNRKAKDEDAKGDDDSTGRLTPVGRGTKRPKTHGKQHRAEKGTCSHHHHHHAPERTASPLHALKAIKSGTPNLSPTMPLTTHNHQIPRPTPAPKAHLPSPPAIPKPKKLVNSQAVLDSIAHKERKHLGDFVYNPILKPTQIQDTSGIGYASTPTPLPMEIIKNNENSTLMVKVDRRHLEPGPRREMIKRQALWGTDVYTDDSDVISACIHGGWIRGEWQDETFASLLDLEFPPPKSSKNSSASTESQTSRYVLTEPPPTGPVHIPPGRDMQVMVLILPALEKYGSSTRFGLTSREWGGPPPKRPHDGLSFKVLEVRFVIDGAAPQNRLRGKGRRDRINRNNSALQRSKFIDFKAVVNGASSENGKGVRNGLKTSENGTAKRSDNGEDVNKENRPATNGGNRVKDSRVGGVRVNGVDMTTTKTTAGVTANGRAGSS</sequence>
<dbReference type="OrthoDB" id="3596986at2759"/>
<gene>
    <name evidence="2" type="ORF">BCR38DRAFT_74417</name>
</gene>
<feature type="compositionally biased region" description="Low complexity" evidence="1">
    <location>
        <begin position="104"/>
        <end position="113"/>
    </location>
</feature>
<dbReference type="EMBL" id="MCFJ01000016">
    <property type="protein sequence ID" value="ORY58551.1"/>
    <property type="molecule type" value="Genomic_DNA"/>
</dbReference>
<feature type="compositionally biased region" description="Pro residues" evidence="1">
    <location>
        <begin position="980"/>
        <end position="989"/>
    </location>
</feature>
<comment type="caution">
    <text evidence="2">The sequence shown here is derived from an EMBL/GenBank/DDBJ whole genome shotgun (WGS) entry which is preliminary data.</text>
</comment>
<dbReference type="RefSeq" id="XP_040711468.1">
    <property type="nucleotide sequence ID" value="XM_040865604.1"/>
</dbReference>
<feature type="region of interest" description="Disordered" evidence="1">
    <location>
        <begin position="1085"/>
        <end position="1160"/>
    </location>
</feature>
<feature type="compositionally biased region" description="Basic and acidic residues" evidence="1">
    <location>
        <begin position="399"/>
        <end position="446"/>
    </location>
</feature>
<evidence type="ECO:0000313" key="2">
    <source>
        <dbReference type="EMBL" id="ORY58551.1"/>
    </source>
</evidence>
<feature type="compositionally biased region" description="Low complexity" evidence="1">
    <location>
        <begin position="208"/>
        <end position="222"/>
    </location>
</feature>
<feature type="region of interest" description="Disordered" evidence="1">
    <location>
        <begin position="958"/>
        <end position="991"/>
    </location>
</feature>
<proteinExistence type="predicted"/>
<reference evidence="2 3" key="1">
    <citation type="submission" date="2016-07" db="EMBL/GenBank/DDBJ databases">
        <title>Pervasive Adenine N6-methylation of Active Genes in Fungi.</title>
        <authorList>
            <consortium name="DOE Joint Genome Institute"/>
            <person name="Mondo S.J."/>
            <person name="Dannebaum R.O."/>
            <person name="Kuo R.C."/>
            <person name="Labutti K."/>
            <person name="Haridas S."/>
            <person name="Kuo A."/>
            <person name="Salamov A."/>
            <person name="Ahrendt S.R."/>
            <person name="Lipzen A."/>
            <person name="Sullivan W."/>
            <person name="Andreopoulos W.B."/>
            <person name="Clum A."/>
            <person name="Lindquist E."/>
            <person name="Daum C."/>
            <person name="Ramamoorthy G.K."/>
            <person name="Gryganskyi A."/>
            <person name="Culley D."/>
            <person name="Magnuson J.K."/>
            <person name="James T.Y."/>
            <person name="O'Malley M.A."/>
            <person name="Stajich J.E."/>
            <person name="Spatafora J.W."/>
            <person name="Visel A."/>
            <person name="Grigoriev I.V."/>
        </authorList>
    </citation>
    <scope>NUCLEOTIDE SEQUENCE [LARGE SCALE GENOMIC DNA]</scope>
    <source>
        <strain evidence="2 3">CBS 129021</strain>
    </source>
</reference>
<feature type="compositionally biased region" description="Pro residues" evidence="1">
    <location>
        <begin position="1"/>
        <end position="10"/>
    </location>
</feature>
<dbReference type="GeneID" id="63781816"/>
<feature type="region of interest" description="Disordered" evidence="1">
    <location>
        <begin position="1"/>
        <end position="373"/>
    </location>
</feature>
<feature type="compositionally biased region" description="Basic and acidic residues" evidence="1">
    <location>
        <begin position="1103"/>
        <end position="1118"/>
    </location>
</feature>
<dbReference type="InParanoid" id="A0A1Y2DH10"/>
<name>A0A1Y2DH10_9PEZI</name>
<feature type="compositionally biased region" description="Basic and acidic residues" evidence="1">
    <location>
        <begin position="730"/>
        <end position="742"/>
    </location>
</feature>
<dbReference type="AlphaFoldDB" id="A0A1Y2DH10"/>
<dbReference type="Proteomes" id="UP000193689">
    <property type="component" value="Unassembled WGS sequence"/>
</dbReference>
<protein>
    <submittedName>
        <fullName evidence="2">Histone deacetylation protein Rxt3-domain-containing protein</fullName>
    </submittedName>
</protein>
<organism evidence="2 3">
    <name type="scientific">Pseudomassariella vexata</name>
    <dbReference type="NCBI Taxonomy" id="1141098"/>
    <lineage>
        <taxon>Eukaryota</taxon>
        <taxon>Fungi</taxon>
        <taxon>Dikarya</taxon>
        <taxon>Ascomycota</taxon>
        <taxon>Pezizomycotina</taxon>
        <taxon>Sordariomycetes</taxon>
        <taxon>Xylariomycetidae</taxon>
        <taxon>Amphisphaeriales</taxon>
        <taxon>Pseudomassariaceae</taxon>
        <taxon>Pseudomassariella</taxon>
    </lineage>
</organism>
<keyword evidence="3" id="KW-1185">Reference proteome</keyword>
<dbReference type="STRING" id="1141098.A0A1Y2DH10"/>